<dbReference type="Gene3D" id="3.80.10.10">
    <property type="entry name" value="Ribonuclease Inhibitor"/>
    <property type="match status" value="3"/>
</dbReference>
<gene>
    <name evidence="11" type="ORF">LIER_25984</name>
</gene>
<dbReference type="Gene3D" id="1.10.10.10">
    <property type="entry name" value="Winged helix-like DNA-binding domain superfamily/Winged helix DNA-binding domain"/>
    <property type="match status" value="1"/>
</dbReference>
<dbReference type="GO" id="GO:0006952">
    <property type="term" value="P:defense response"/>
    <property type="evidence" value="ECO:0007669"/>
    <property type="project" value="UniProtKB-KW"/>
</dbReference>
<dbReference type="Pfam" id="PF23559">
    <property type="entry name" value="WHD_DRP"/>
    <property type="match status" value="1"/>
</dbReference>
<name>A0AAV3R6S7_LITER</name>
<keyword evidence="5" id="KW-0611">Plant defense</keyword>
<dbReference type="Gene3D" id="1.10.8.430">
    <property type="entry name" value="Helical domain of apoptotic protease-activating factors"/>
    <property type="match status" value="1"/>
</dbReference>
<keyword evidence="6" id="KW-0067">ATP-binding</keyword>
<dbReference type="GO" id="GO:0051707">
    <property type="term" value="P:response to other organism"/>
    <property type="evidence" value="ECO:0007669"/>
    <property type="project" value="UniProtKB-ARBA"/>
</dbReference>
<evidence type="ECO:0000259" key="7">
    <source>
        <dbReference type="Pfam" id="PF00931"/>
    </source>
</evidence>
<dbReference type="PANTHER" id="PTHR36766:SF70">
    <property type="entry name" value="DISEASE RESISTANCE PROTEIN RGA4"/>
    <property type="match status" value="1"/>
</dbReference>
<proteinExistence type="inferred from homology"/>
<evidence type="ECO:0000313" key="12">
    <source>
        <dbReference type="Proteomes" id="UP001454036"/>
    </source>
</evidence>
<dbReference type="PRINTS" id="PR00364">
    <property type="entry name" value="DISEASERSIST"/>
</dbReference>
<dbReference type="Pfam" id="PF25019">
    <property type="entry name" value="LRR_R13L1-DRL21"/>
    <property type="match status" value="1"/>
</dbReference>
<dbReference type="InterPro" id="IPR036388">
    <property type="entry name" value="WH-like_DNA-bd_sf"/>
</dbReference>
<keyword evidence="4" id="KW-0547">Nucleotide-binding</keyword>
<feature type="domain" description="Disease resistance protein winged helix" evidence="9">
    <location>
        <begin position="401"/>
        <end position="473"/>
    </location>
</feature>
<dbReference type="SUPFAM" id="SSF52540">
    <property type="entry name" value="P-loop containing nucleoside triphosphate hydrolases"/>
    <property type="match status" value="1"/>
</dbReference>
<dbReference type="InterPro" id="IPR002182">
    <property type="entry name" value="NB-ARC"/>
</dbReference>
<evidence type="ECO:0000256" key="5">
    <source>
        <dbReference type="ARBA" id="ARBA00022821"/>
    </source>
</evidence>
<dbReference type="Gene3D" id="3.40.50.300">
    <property type="entry name" value="P-loop containing nucleotide triphosphate hydrolases"/>
    <property type="match status" value="1"/>
</dbReference>
<protein>
    <submittedName>
        <fullName evidence="11">Antimicrobial response protein</fullName>
    </submittedName>
</protein>
<accession>A0AAV3R6S7</accession>
<feature type="domain" description="Disease resistance N-terminal" evidence="8">
    <location>
        <begin position="8"/>
        <end position="97"/>
    </location>
</feature>
<keyword evidence="2" id="KW-0433">Leucine-rich repeat</keyword>
<evidence type="ECO:0000259" key="8">
    <source>
        <dbReference type="Pfam" id="PF18052"/>
    </source>
</evidence>
<evidence type="ECO:0000259" key="9">
    <source>
        <dbReference type="Pfam" id="PF23559"/>
    </source>
</evidence>
<dbReference type="InterPro" id="IPR032675">
    <property type="entry name" value="LRR_dom_sf"/>
</dbReference>
<evidence type="ECO:0000256" key="6">
    <source>
        <dbReference type="ARBA" id="ARBA00022840"/>
    </source>
</evidence>
<evidence type="ECO:0000259" key="10">
    <source>
        <dbReference type="Pfam" id="PF25019"/>
    </source>
</evidence>
<organism evidence="11 12">
    <name type="scientific">Lithospermum erythrorhizon</name>
    <name type="common">Purple gromwell</name>
    <name type="synonym">Lithospermum officinale var. erythrorhizon</name>
    <dbReference type="NCBI Taxonomy" id="34254"/>
    <lineage>
        <taxon>Eukaryota</taxon>
        <taxon>Viridiplantae</taxon>
        <taxon>Streptophyta</taxon>
        <taxon>Embryophyta</taxon>
        <taxon>Tracheophyta</taxon>
        <taxon>Spermatophyta</taxon>
        <taxon>Magnoliopsida</taxon>
        <taxon>eudicotyledons</taxon>
        <taxon>Gunneridae</taxon>
        <taxon>Pentapetalae</taxon>
        <taxon>asterids</taxon>
        <taxon>lamiids</taxon>
        <taxon>Boraginales</taxon>
        <taxon>Boraginaceae</taxon>
        <taxon>Boraginoideae</taxon>
        <taxon>Lithospermeae</taxon>
        <taxon>Lithospermum</taxon>
    </lineage>
</organism>
<evidence type="ECO:0000313" key="11">
    <source>
        <dbReference type="EMBL" id="GAA0172087.1"/>
    </source>
</evidence>
<reference evidence="11 12" key="1">
    <citation type="submission" date="2024-01" db="EMBL/GenBank/DDBJ databases">
        <title>The complete chloroplast genome sequence of Lithospermum erythrorhizon: insights into the phylogenetic relationship among Boraginaceae species and the maternal lineages of purple gromwells.</title>
        <authorList>
            <person name="Okada T."/>
            <person name="Watanabe K."/>
        </authorList>
    </citation>
    <scope>NUCLEOTIDE SEQUENCE [LARGE SCALE GENOMIC DNA]</scope>
</reference>
<dbReference type="InterPro" id="IPR042197">
    <property type="entry name" value="Apaf_helical"/>
</dbReference>
<dbReference type="GO" id="GO:0043531">
    <property type="term" value="F:ADP binding"/>
    <property type="evidence" value="ECO:0007669"/>
    <property type="project" value="InterPro"/>
</dbReference>
<dbReference type="InterPro" id="IPR027417">
    <property type="entry name" value="P-loop_NTPase"/>
</dbReference>
<keyword evidence="12" id="KW-1185">Reference proteome</keyword>
<evidence type="ECO:0000256" key="1">
    <source>
        <dbReference type="ARBA" id="ARBA00008894"/>
    </source>
</evidence>
<dbReference type="AlphaFoldDB" id="A0AAV3R6S7"/>
<dbReference type="Pfam" id="PF18052">
    <property type="entry name" value="Rx_N"/>
    <property type="match status" value="1"/>
</dbReference>
<feature type="domain" description="R13L1/DRL21-like LRR repeat region" evidence="10">
    <location>
        <begin position="635"/>
        <end position="760"/>
    </location>
</feature>
<dbReference type="InterPro" id="IPR056789">
    <property type="entry name" value="LRR_R13L1-DRL21"/>
</dbReference>
<keyword evidence="3" id="KW-0677">Repeat</keyword>
<dbReference type="Proteomes" id="UP001454036">
    <property type="component" value="Unassembled WGS sequence"/>
</dbReference>
<sequence>MEMVSIAVELALNQALSILDDHKFNTNVEHFKEEIYFLVGNLKIVRSLLLDAESKNLETESIKGWLQTVEAVAIDADDMLEEYAYEGLQHNIEVLEGKDRKVSSQVFPSSFVSEMVCKIKEISLSLDIICQESAEIGLIPLTKNGSEEHEVGLIDDYIYEIEVFGRENDVMKLTGMLIDSDNQKDLSVVSVPGIGGQGKTTVARLVYENPDVVKHFDHRIWVNLTEDCDVRIFHEMVESITGYDILRRKSKEAITRHLRIILKCRRYLIVCDDVCNENSRIWESMEKDFHEVSSSRGSKMMVITRSQQKMFKKRVFGRGRKATSELVDIGKRLVDKCRGVPLAIELLSGFLRSKKGESEWSRISATWASTSDSDVVLEAIRLNFDNLPNVFLKQCFLYCSVFPKNYLMERESLIQIWMAQRLLNSSSNEHTLEATGDHCFNFLLQTSLLREQTYDDFSTVNTCKMHGLVHDFASHISKNYCTNMKLRYMNGNTDSEVVDLSANHRVNFQRLRALYFVGETFGDMLKTNIRCRLYVLILDGENIKELPSLIGELKYLRYLDVSRTSINMLPDSIVKLYNLQTLRVDRVQNLPEKFTNLKNLRHVYGILHIPRIGELVNLQTIPGFFVNGEKGCNKKELETLDNLKGKLIIYEIQNESSKEEASKSDLSRKYGITNLELHWQNYRKDDCNAEEVLEVLKPHFNLRVLRISRFTVHNFPSWMMTSNNVHLCNLVQIQLEDCKQCVEILALGHLPNLQLIEMHMMDNVKCIGSKFYGLDELGSTGAVFPSLRKLRLSMVKLEDWLGVRNSPVSSSRIVFPCLQELILDFCKRLTNLPEMDCLDSLLRLTISNCDELTSLPDWIQSLGPLQDFSLNYSSLNCLPEMNSLISLQRISIKFCESVIHFPSLSCLTSLQKLEIIACGNLITISSVSCSVETLSIQSCYKLNDLPELHNVSALQKLEVSYCNNIVSIPNVPSGLRSLLISCCNRLKAIPGGLEACNFLENVCITGCSSLENLDGLQHLTYLRRLEIGEFSEHLDHFPWQNEFHFQYLESLKLVGWYSLKSLPGIQQLPPLRELKIEKFFMLVALPEWLGDLEMLEWLYISSCDRLMYLPSAEAMQRLVNLQSLDVCECPLLKKRWVGNGPEWHKVSHIPNIGISDGFL</sequence>
<dbReference type="FunFam" id="1.10.10.10:FF:000322">
    <property type="entry name" value="Probable disease resistance protein At1g63360"/>
    <property type="match status" value="1"/>
</dbReference>
<dbReference type="GO" id="GO:0005524">
    <property type="term" value="F:ATP binding"/>
    <property type="evidence" value="ECO:0007669"/>
    <property type="project" value="UniProtKB-KW"/>
</dbReference>
<dbReference type="Gene3D" id="1.20.5.4130">
    <property type="match status" value="1"/>
</dbReference>
<dbReference type="InterPro" id="IPR058922">
    <property type="entry name" value="WHD_DRP"/>
</dbReference>
<dbReference type="InterPro" id="IPR041118">
    <property type="entry name" value="Rx_N"/>
</dbReference>
<dbReference type="Pfam" id="PF00931">
    <property type="entry name" value="NB-ARC"/>
    <property type="match status" value="1"/>
</dbReference>
<feature type="domain" description="NB-ARC" evidence="7">
    <location>
        <begin position="167"/>
        <end position="307"/>
    </location>
</feature>
<comment type="caution">
    <text evidence="11">The sequence shown here is derived from an EMBL/GenBank/DDBJ whole genome shotgun (WGS) entry which is preliminary data.</text>
</comment>
<dbReference type="PANTHER" id="PTHR36766">
    <property type="entry name" value="PLANT BROAD-SPECTRUM MILDEW RESISTANCE PROTEIN RPW8"/>
    <property type="match status" value="1"/>
</dbReference>
<comment type="similarity">
    <text evidence="1">Belongs to the disease resistance NB-LRR family.</text>
</comment>
<evidence type="ECO:0000256" key="3">
    <source>
        <dbReference type="ARBA" id="ARBA00022737"/>
    </source>
</evidence>
<evidence type="ECO:0000256" key="2">
    <source>
        <dbReference type="ARBA" id="ARBA00022614"/>
    </source>
</evidence>
<dbReference type="SUPFAM" id="SSF52058">
    <property type="entry name" value="L domain-like"/>
    <property type="match status" value="2"/>
</dbReference>
<evidence type="ECO:0000256" key="4">
    <source>
        <dbReference type="ARBA" id="ARBA00022741"/>
    </source>
</evidence>
<dbReference type="EMBL" id="BAABME010007950">
    <property type="protein sequence ID" value="GAA0172087.1"/>
    <property type="molecule type" value="Genomic_DNA"/>
</dbReference>